<feature type="domain" description="Porin" evidence="12">
    <location>
        <begin position="21"/>
        <end position="366"/>
    </location>
</feature>
<evidence type="ECO:0000313" key="13">
    <source>
        <dbReference type="EMBL" id="AEA61976.1"/>
    </source>
</evidence>
<dbReference type="EMBL" id="CP002599">
    <property type="protein sequence ID" value="AEA61976.1"/>
    <property type="molecule type" value="Genomic_DNA"/>
</dbReference>
<proteinExistence type="predicted"/>
<name>F2LAH3_BURGS</name>
<evidence type="ECO:0000256" key="6">
    <source>
        <dbReference type="ARBA" id="ARBA00022729"/>
    </source>
</evidence>
<dbReference type="CDD" id="cd00342">
    <property type="entry name" value="gram_neg_porins"/>
    <property type="match status" value="1"/>
</dbReference>
<keyword evidence="8" id="KW-0626">Porin</keyword>
<dbReference type="HOGENOM" id="CLU_038238_0_0_4"/>
<feature type="signal peptide" evidence="11">
    <location>
        <begin position="1"/>
        <end position="29"/>
    </location>
</feature>
<sequence length="402" mass="41472">MKRKLAAFRLMCIHLPVAGALAWPALVHAQASVTLYGIIDEGINYQSNAGGKVLVNLSSGVLSGSRWGLKGREDLGGGLAAVFVLENGFDVNSGALGQGGRMFGRQAFVGLASARYGSLTLGRQYDSVVTSLGEFAVGDQWGGYITAHPGDLDNFNNTVRTNNAIRYASVDYGGFSFSGLYAPGGVAGSISGNQVWSVGANLVRGPLRMGAAYLNARTPNAGFFSNSSASSVTPATVSLSSPVTTGFVSAHSYGVAAAALAYSFGRATAGLTYSNVRYAGLGDLSSGADPHGYRGTAVFNDVEANLAYQLTPALVIGAAYNYTHGGAVSSAGGDKPAATYQQVSAGADYFLSKRTDVYAVALYQKASGVDSRDAQAVAAVNNLTPSSTNHAAVLRLGLRHKF</sequence>
<evidence type="ECO:0000256" key="3">
    <source>
        <dbReference type="ARBA" id="ARBA00022448"/>
    </source>
</evidence>
<dbReference type="PANTHER" id="PTHR34501:SF9">
    <property type="entry name" value="MAJOR OUTER MEMBRANE PROTEIN P.IA"/>
    <property type="match status" value="1"/>
</dbReference>
<evidence type="ECO:0000256" key="1">
    <source>
        <dbReference type="ARBA" id="ARBA00004571"/>
    </source>
</evidence>
<dbReference type="InterPro" id="IPR002299">
    <property type="entry name" value="Porin_Neis"/>
</dbReference>
<dbReference type="PRINTS" id="PR00182">
    <property type="entry name" value="ECOLNEIPORIN"/>
</dbReference>
<reference evidence="13 14" key="1">
    <citation type="journal article" date="2011" name="J. Bacteriol.">
        <title>Complete genome sequence of Burkholderia gladioli BSR3.</title>
        <authorList>
            <person name="Seo Y.S."/>
            <person name="Lim J."/>
            <person name="Choi B.S."/>
            <person name="Kim H."/>
            <person name="Goo E."/>
            <person name="Lee B."/>
            <person name="Lim J.S."/>
            <person name="Choi I.Y."/>
            <person name="Moon J.S."/>
            <person name="Kim J."/>
            <person name="Hwang I."/>
        </authorList>
    </citation>
    <scope>NUCLEOTIDE SEQUENCE [LARGE SCALE GENOMIC DNA]</scope>
    <source>
        <strain evidence="13 14">BSR3</strain>
    </source>
</reference>
<keyword evidence="6 11" id="KW-0732">Signal</keyword>
<dbReference type="InterPro" id="IPR023614">
    <property type="entry name" value="Porin_dom_sf"/>
</dbReference>
<dbReference type="GO" id="GO:0046930">
    <property type="term" value="C:pore complex"/>
    <property type="evidence" value="ECO:0007669"/>
    <property type="project" value="UniProtKB-KW"/>
</dbReference>
<comment type="subunit">
    <text evidence="2">Homotrimer.</text>
</comment>
<keyword evidence="9" id="KW-0472">Membrane</keyword>
<dbReference type="GO" id="GO:0015288">
    <property type="term" value="F:porin activity"/>
    <property type="evidence" value="ECO:0007669"/>
    <property type="project" value="UniProtKB-KW"/>
</dbReference>
<evidence type="ECO:0000256" key="7">
    <source>
        <dbReference type="ARBA" id="ARBA00023065"/>
    </source>
</evidence>
<dbReference type="Gene3D" id="2.40.160.10">
    <property type="entry name" value="Porin"/>
    <property type="match status" value="1"/>
</dbReference>
<evidence type="ECO:0000259" key="12">
    <source>
        <dbReference type="Pfam" id="PF13609"/>
    </source>
</evidence>
<keyword evidence="10" id="KW-0998">Cell outer membrane</keyword>
<protein>
    <submittedName>
        <fullName evidence="13">Porin gram-negative type</fullName>
    </submittedName>
</protein>
<dbReference type="GO" id="GO:0009279">
    <property type="term" value="C:cell outer membrane"/>
    <property type="evidence" value="ECO:0007669"/>
    <property type="project" value="UniProtKB-SubCell"/>
</dbReference>
<evidence type="ECO:0000313" key="14">
    <source>
        <dbReference type="Proteomes" id="UP000008316"/>
    </source>
</evidence>
<evidence type="ECO:0000256" key="9">
    <source>
        <dbReference type="ARBA" id="ARBA00023136"/>
    </source>
</evidence>
<dbReference type="InterPro" id="IPR050298">
    <property type="entry name" value="Gram-neg_bact_OMP"/>
</dbReference>
<dbReference type="Pfam" id="PF13609">
    <property type="entry name" value="Porin_4"/>
    <property type="match status" value="1"/>
</dbReference>
<evidence type="ECO:0000256" key="8">
    <source>
        <dbReference type="ARBA" id="ARBA00023114"/>
    </source>
</evidence>
<dbReference type="PANTHER" id="PTHR34501">
    <property type="entry name" value="PROTEIN YDDL-RELATED"/>
    <property type="match status" value="1"/>
</dbReference>
<dbReference type="Proteomes" id="UP000008316">
    <property type="component" value="Chromosome 1"/>
</dbReference>
<keyword evidence="5" id="KW-0812">Transmembrane</keyword>
<comment type="subcellular location">
    <subcellularLocation>
        <location evidence="1">Cell outer membrane</location>
        <topology evidence="1">Multi-pass membrane protein</topology>
    </subcellularLocation>
</comment>
<dbReference type="InterPro" id="IPR001702">
    <property type="entry name" value="Porin_Gram-ve"/>
</dbReference>
<keyword evidence="14" id="KW-1185">Reference proteome</keyword>
<evidence type="ECO:0000256" key="4">
    <source>
        <dbReference type="ARBA" id="ARBA00022452"/>
    </source>
</evidence>
<evidence type="ECO:0000256" key="11">
    <source>
        <dbReference type="SAM" id="SignalP"/>
    </source>
</evidence>
<evidence type="ECO:0000256" key="10">
    <source>
        <dbReference type="ARBA" id="ARBA00023237"/>
    </source>
</evidence>
<dbReference type="SUPFAM" id="SSF56935">
    <property type="entry name" value="Porins"/>
    <property type="match status" value="1"/>
</dbReference>
<evidence type="ECO:0000256" key="5">
    <source>
        <dbReference type="ARBA" id="ARBA00022692"/>
    </source>
</evidence>
<dbReference type="InterPro" id="IPR033900">
    <property type="entry name" value="Gram_neg_porin_domain"/>
</dbReference>
<gene>
    <name evidence="13" type="ordered locus">bgla_1g33730</name>
</gene>
<keyword evidence="3" id="KW-0813">Transport</keyword>
<dbReference type="GO" id="GO:0034220">
    <property type="term" value="P:monoatomic ion transmembrane transport"/>
    <property type="evidence" value="ECO:0007669"/>
    <property type="project" value="InterPro"/>
</dbReference>
<accession>F2LAH3</accession>
<organism evidence="13 14">
    <name type="scientific">Burkholderia gladioli (strain BSR3)</name>
    <dbReference type="NCBI Taxonomy" id="999541"/>
    <lineage>
        <taxon>Bacteria</taxon>
        <taxon>Pseudomonadati</taxon>
        <taxon>Pseudomonadota</taxon>
        <taxon>Betaproteobacteria</taxon>
        <taxon>Burkholderiales</taxon>
        <taxon>Burkholderiaceae</taxon>
        <taxon>Burkholderia</taxon>
    </lineage>
</organism>
<dbReference type="KEGG" id="bgd:bgla_1g33730"/>
<keyword evidence="7" id="KW-0406">Ion transport</keyword>
<dbReference type="AlphaFoldDB" id="F2LAH3"/>
<feature type="chain" id="PRO_5003280706" evidence="11">
    <location>
        <begin position="30"/>
        <end position="402"/>
    </location>
</feature>
<keyword evidence="4" id="KW-1134">Transmembrane beta strand</keyword>
<evidence type="ECO:0000256" key="2">
    <source>
        <dbReference type="ARBA" id="ARBA00011233"/>
    </source>
</evidence>
<dbReference type="STRING" id="999541.bgla_1g33730"/>
<dbReference type="PRINTS" id="PR00184">
    <property type="entry name" value="NEISSPPORIN"/>
</dbReference>
<dbReference type="RefSeq" id="WP_013699294.1">
    <property type="nucleotide sequence ID" value="NC_015381.1"/>
</dbReference>
<dbReference type="eggNOG" id="COG3203">
    <property type="taxonomic scope" value="Bacteria"/>
</dbReference>